<accession>A0A918ECY5</accession>
<dbReference type="InterPro" id="IPR043917">
    <property type="entry name" value="DUF5753"/>
</dbReference>
<dbReference type="RefSeq" id="WP_189223478.1">
    <property type="nucleotide sequence ID" value="NZ_BMRG01000004.1"/>
</dbReference>
<evidence type="ECO:0000313" key="2">
    <source>
        <dbReference type="EMBL" id="GGP52583.1"/>
    </source>
</evidence>
<dbReference type="Pfam" id="PF19054">
    <property type="entry name" value="DUF5753"/>
    <property type="match status" value="1"/>
</dbReference>
<keyword evidence="3" id="KW-1185">Reference proteome</keyword>
<protein>
    <submittedName>
        <fullName evidence="2">Transcriptional regulator</fullName>
    </submittedName>
</protein>
<dbReference type="Pfam" id="PF13560">
    <property type="entry name" value="HTH_31"/>
    <property type="match status" value="1"/>
</dbReference>
<comment type="caution">
    <text evidence="2">The sequence shown here is derived from an EMBL/GenBank/DDBJ whole genome shotgun (WGS) entry which is preliminary data.</text>
</comment>
<dbReference type="GO" id="GO:0003677">
    <property type="term" value="F:DNA binding"/>
    <property type="evidence" value="ECO:0007669"/>
    <property type="project" value="InterPro"/>
</dbReference>
<dbReference type="EMBL" id="BMRG01000004">
    <property type="protein sequence ID" value="GGP52583.1"/>
    <property type="molecule type" value="Genomic_DNA"/>
</dbReference>
<dbReference type="Gene3D" id="1.10.260.40">
    <property type="entry name" value="lambda repressor-like DNA-binding domains"/>
    <property type="match status" value="1"/>
</dbReference>
<dbReference type="PROSITE" id="PS50943">
    <property type="entry name" value="HTH_CROC1"/>
    <property type="match status" value="1"/>
</dbReference>
<proteinExistence type="predicted"/>
<evidence type="ECO:0000313" key="3">
    <source>
        <dbReference type="Proteomes" id="UP000639606"/>
    </source>
</evidence>
<dbReference type="SUPFAM" id="SSF47413">
    <property type="entry name" value="lambda repressor-like DNA-binding domains"/>
    <property type="match status" value="1"/>
</dbReference>
<organism evidence="2 3">
    <name type="scientific">Saccharothrix coeruleofusca</name>
    <dbReference type="NCBI Taxonomy" id="33919"/>
    <lineage>
        <taxon>Bacteria</taxon>
        <taxon>Bacillati</taxon>
        <taxon>Actinomycetota</taxon>
        <taxon>Actinomycetes</taxon>
        <taxon>Pseudonocardiales</taxon>
        <taxon>Pseudonocardiaceae</taxon>
        <taxon>Saccharothrix</taxon>
    </lineage>
</organism>
<sequence length="290" mass="33124">MVRPRPTIRRRRVAREVRRLREEAGRTRDDIARLLECGLPKISKLETYRANFNPSELIRVLDYLGTPDPLRTQLIEWNREARHRGLLQEHPEAAPETRRPYMAFEQDASRLQVYESELVHGLAQTEDYARAVVEAMAPQMSDVEVRRRVELRMARQALVTCDDPVDYWLILNEAVVRRAVGGAKTMIGQVERLLELARRKNVTLQVLPFSAGAHAAMSSPFTILSFDNDDEPPMVYVEDVSHSYLLEKAGQLDTYNVAFNRLRASALSPDLSFELLRTAANEWTRAGGIA</sequence>
<dbReference type="CDD" id="cd00093">
    <property type="entry name" value="HTH_XRE"/>
    <property type="match status" value="1"/>
</dbReference>
<name>A0A918ECY5_9PSEU</name>
<reference evidence="2" key="1">
    <citation type="journal article" date="2014" name="Int. J. Syst. Evol. Microbiol.">
        <title>Complete genome sequence of Corynebacterium casei LMG S-19264T (=DSM 44701T), isolated from a smear-ripened cheese.</title>
        <authorList>
            <consortium name="US DOE Joint Genome Institute (JGI-PGF)"/>
            <person name="Walter F."/>
            <person name="Albersmeier A."/>
            <person name="Kalinowski J."/>
            <person name="Ruckert C."/>
        </authorList>
    </citation>
    <scope>NUCLEOTIDE SEQUENCE</scope>
    <source>
        <strain evidence="2">JCM 3313</strain>
    </source>
</reference>
<dbReference type="InterPro" id="IPR010982">
    <property type="entry name" value="Lambda_DNA-bd_dom_sf"/>
</dbReference>
<dbReference type="SMART" id="SM00530">
    <property type="entry name" value="HTH_XRE"/>
    <property type="match status" value="1"/>
</dbReference>
<dbReference type="AlphaFoldDB" id="A0A918ECY5"/>
<evidence type="ECO:0000259" key="1">
    <source>
        <dbReference type="PROSITE" id="PS50943"/>
    </source>
</evidence>
<reference evidence="2" key="2">
    <citation type="submission" date="2020-09" db="EMBL/GenBank/DDBJ databases">
        <authorList>
            <person name="Sun Q."/>
            <person name="Ohkuma M."/>
        </authorList>
    </citation>
    <scope>NUCLEOTIDE SEQUENCE</scope>
    <source>
        <strain evidence="2">JCM 3313</strain>
    </source>
</reference>
<dbReference type="Proteomes" id="UP000639606">
    <property type="component" value="Unassembled WGS sequence"/>
</dbReference>
<gene>
    <name evidence="2" type="ORF">GCM10010185_25870</name>
</gene>
<dbReference type="InterPro" id="IPR001387">
    <property type="entry name" value="Cro/C1-type_HTH"/>
</dbReference>
<feature type="domain" description="HTH cro/C1-type" evidence="1">
    <location>
        <begin position="17"/>
        <end position="70"/>
    </location>
</feature>